<sequence>MSILLGVGVVTTVTVIYLGKKGWQALHRAVGITPGVLIYKNPNEPLSLLDVTWQNLALNVKYLNGLPDEQLRQLQRIDNKVTTYKGYQRNLQEQNLTEALTEQEFVLHKLLHTRLPEMLTSHHHVRSTSAGDNRSHTDNINTVQANEILQEVLDNIEERLDNGLERMETQHLQDLRIMKRYIDSHNA</sequence>
<dbReference type="AlphaFoldDB" id="A0A5C7A474"/>
<keyword evidence="2" id="KW-1185">Reference proteome</keyword>
<evidence type="ECO:0000313" key="2">
    <source>
        <dbReference type="Proteomes" id="UP000321903"/>
    </source>
</evidence>
<comment type="caution">
    <text evidence="1">The sequence shown here is derived from an EMBL/GenBank/DDBJ whole genome shotgun (WGS) entry which is preliminary data.</text>
</comment>
<protein>
    <submittedName>
        <fullName evidence="1">Uncharacterized protein</fullName>
    </submittedName>
</protein>
<organism evidence="1 2">
    <name type="scientific">Psychrobacter frigidicola</name>
    <dbReference type="NCBI Taxonomy" id="45611"/>
    <lineage>
        <taxon>Bacteria</taxon>
        <taxon>Pseudomonadati</taxon>
        <taxon>Pseudomonadota</taxon>
        <taxon>Gammaproteobacteria</taxon>
        <taxon>Moraxellales</taxon>
        <taxon>Moraxellaceae</taxon>
        <taxon>Psychrobacter</taxon>
    </lineage>
</organism>
<proteinExistence type="predicted"/>
<dbReference type="OrthoDB" id="6658410at2"/>
<dbReference type="EMBL" id="VORZ01000001">
    <property type="protein sequence ID" value="TXD97475.1"/>
    <property type="molecule type" value="Genomic_DNA"/>
</dbReference>
<accession>A0A5C7A474</accession>
<evidence type="ECO:0000313" key="1">
    <source>
        <dbReference type="EMBL" id="TXD97475.1"/>
    </source>
</evidence>
<name>A0A5C7A474_9GAMM</name>
<gene>
    <name evidence="1" type="ORF">ES754_00320</name>
</gene>
<dbReference type="Proteomes" id="UP000321903">
    <property type="component" value="Unassembled WGS sequence"/>
</dbReference>
<dbReference type="RefSeq" id="WP_147221010.1">
    <property type="nucleotide sequence ID" value="NZ_CAJGYY010000001.1"/>
</dbReference>
<reference evidence="1 2" key="1">
    <citation type="submission" date="2019-08" db="EMBL/GenBank/DDBJ databases">
        <title>Genome sequence of Psychrobacter frigidicola ACAM304 (type strain).</title>
        <authorList>
            <person name="Bowman J.P."/>
        </authorList>
    </citation>
    <scope>NUCLEOTIDE SEQUENCE [LARGE SCALE GENOMIC DNA]</scope>
    <source>
        <strain evidence="1 2">ACAM 304</strain>
    </source>
</reference>